<sequence length="722" mass="83077">MDQLGVYYLSLEFYMGRTLQNTMINLGLQNACDEAIYQLGLDIEELEEIEEDAGLGNGGLGRLAACFLDSMATLGLAAYGYGIRYEYGIFNQKIRDGWQVEEADDWLRHGNPWEKARPEYMLPIHFYGRVEHTQTGVKWVDTQVYDDKMCLGRCVLFTISLILFLVNVGDYIQAVLDRNLAENISRVLYPNDNFFEGKELRLKQEYFVVAATLQDIIRRFKASKFGSTESVRTAFDSFPDQVAIQLNDTHPAMAIPELMRVFLDIERLPWEKVGKTFTKTSCYTTNLTEKVVQYAVMLRSNYCIYEFSTKISRCIENIGYKNALDNPERWISECWISETLLYLFLFLKFTTLGLYLSQCFPQFFVVKLGKIGEDYVKDLSQLTKLHRFVNDEVFIREVSKVKQENKVKFAQYLEKEYKVKINPASMFDVQVKRIHEYKRQLMNCLHIITMYNRIKRDPMKMFVPRTVIIGGKAAPGYHMAKLIIKLITSVGHVVNNDPVVGNKLKVIFLENYRVSLAEKVIPATDLSEQISTAGTEASGTGNMKFMVNGALTIGTMDGANVEMAEEAGEENLFIFGMRVEDVAALDRRGYNAQEYYDRLPELKQVMDQIKSGFFSPKDPDMFRDIVNMLFQHDRFKVFADYEAYVKCQDKVSQLYMNSKEWTKMVIRNIASSGKFSSDRTIKEYARDIWGVEPSDLRIPPPNVPRDVADEMLANDATGKLHM</sequence>
<comment type="cofactor">
    <cofactor evidence="1 14">
        <name>pyridoxal 5'-phosphate</name>
        <dbReference type="ChEBI" id="CHEBI:597326"/>
    </cofactor>
</comment>
<organism evidence="15 16">
    <name type="scientific">Anolis carolinensis</name>
    <name type="common">Green anole</name>
    <name type="synonym">American chameleon</name>
    <dbReference type="NCBI Taxonomy" id="28377"/>
    <lineage>
        <taxon>Eukaryota</taxon>
        <taxon>Metazoa</taxon>
        <taxon>Chordata</taxon>
        <taxon>Craniata</taxon>
        <taxon>Vertebrata</taxon>
        <taxon>Euteleostomi</taxon>
        <taxon>Lepidosauria</taxon>
        <taxon>Squamata</taxon>
        <taxon>Bifurcata</taxon>
        <taxon>Unidentata</taxon>
        <taxon>Episquamata</taxon>
        <taxon>Toxicofera</taxon>
        <taxon>Iguania</taxon>
        <taxon>Dactyloidae</taxon>
        <taxon>Anolis</taxon>
    </lineage>
</organism>
<evidence type="ECO:0000313" key="16">
    <source>
        <dbReference type="Proteomes" id="UP000001646"/>
    </source>
</evidence>
<dbReference type="InterPro" id="IPR000811">
    <property type="entry name" value="Glyco_trans_35"/>
</dbReference>
<dbReference type="Gene3D" id="3.40.50.2000">
    <property type="entry name" value="Glycogen Phosphorylase B"/>
    <property type="match status" value="4"/>
</dbReference>
<evidence type="ECO:0000256" key="7">
    <source>
        <dbReference type="ARBA" id="ARBA00022679"/>
    </source>
</evidence>
<dbReference type="PANTHER" id="PTHR11468:SF3">
    <property type="entry name" value="GLYCOGEN PHOSPHORYLASE, LIVER FORM"/>
    <property type="match status" value="1"/>
</dbReference>
<dbReference type="SUPFAM" id="SSF53756">
    <property type="entry name" value="UDP-Glycosyltransferase/glycogen phosphorylase"/>
    <property type="match status" value="1"/>
</dbReference>
<feature type="modified residue" description="N6-(pyridoxal phosphate)lysine" evidence="13">
    <location>
        <position position="544"/>
    </location>
</feature>
<keyword evidence="8 13" id="KW-0663">Pyridoxal phosphate</keyword>
<dbReference type="FunFam" id="3.40.50.2000:FF:000197">
    <property type="entry name" value="Alpha-1,4 glucan phosphorylase"/>
    <property type="match status" value="1"/>
</dbReference>
<evidence type="ECO:0000313" key="15">
    <source>
        <dbReference type="Ensembl" id="ENSACAP00000040573.1"/>
    </source>
</evidence>
<reference evidence="15" key="3">
    <citation type="submission" date="2025-09" db="UniProtKB">
        <authorList>
            <consortium name="Ensembl"/>
        </authorList>
    </citation>
    <scope>IDENTIFICATION</scope>
</reference>
<dbReference type="AlphaFoldDB" id="A0A803TZD3"/>
<dbReference type="Proteomes" id="UP000001646">
    <property type="component" value="Unplaced"/>
</dbReference>
<dbReference type="GO" id="GO:0008184">
    <property type="term" value="F:glycogen phosphorylase activity"/>
    <property type="evidence" value="ECO:0007669"/>
    <property type="project" value="InterPro"/>
</dbReference>
<evidence type="ECO:0000256" key="2">
    <source>
        <dbReference type="ARBA" id="ARBA00006047"/>
    </source>
</evidence>
<comment type="function">
    <text evidence="11 14">Allosteric enzyme that catalyzes the rate-limiting step in glycogen catabolism, the phosphorolytic cleavage of glycogen to produce glucose-1-phosphate, and plays a central role in maintaining cellular and organismal glucose homeostasis.</text>
</comment>
<keyword evidence="4" id="KW-0597">Phosphoprotein</keyword>
<evidence type="ECO:0000256" key="11">
    <source>
        <dbReference type="ARBA" id="ARBA00037413"/>
    </source>
</evidence>
<keyword evidence="5" id="KW-0321">Glycogen metabolism</keyword>
<proteinExistence type="inferred from homology"/>
<accession>A0A803TZD3</accession>
<evidence type="ECO:0000256" key="14">
    <source>
        <dbReference type="RuleBase" id="RU000587"/>
    </source>
</evidence>
<evidence type="ECO:0000256" key="3">
    <source>
        <dbReference type="ARBA" id="ARBA00022533"/>
    </source>
</evidence>
<comment type="subunit">
    <text evidence="12">Homodimer; enzymatically active. Interacts with PPP1R3B; recruits the phosphatase PP1 which dephosphorylates and inactivates PYGL/glycogen phosphorylase.</text>
</comment>
<dbReference type="Ensembl" id="ENSACAT00000047185.1">
    <property type="protein sequence ID" value="ENSACAP00000040573.1"/>
    <property type="gene ID" value="ENSACAG00000013595.4"/>
</dbReference>
<evidence type="ECO:0000256" key="8">
    <source>
        <dbReference type="ARBA" id="ARBA00022898"/>
    </source>
</evidence>
<keyword evidence="9 14" id="KW-0119">Carbohydrate metabolism</keyword>
<name>A0A803TZD3_ANOCA</name>
<keyword evidence="16" id="KW-1185">Reference proteome</keyword>
<dbReference type="GeneTree" id="ENSGT00950000183148"/>
<keyword evidence="3" id="KW-0021">Allosteric enzyme</keyword>
<keyword evidence="6 14" id="KW-0328">Glycosyltransferase</keyword>
<evidence type="ECO:0000256" key="12">
    <source>
        <dbReference type="ARBA" id="ARBA00046783"/>
    </source>
</evidence>
<evidence type="ECO:0000256" key="9">
    <source>
        <dbReference type="ARBA" id="ARBA00023277"/>
    </source>
</evidence>
<dbReference type="PANTHER" id="PTHR11468">
    <property type="entry name" value="GLYCOGEN PHOSPHORYLASE"/>
    <property type="match status" value="1"/>
</dbReference>
<evidence type="ECO:0000256" key="10">
    <source>
        <dbReference type="ARBA" id="ARBA00036074"/>
    </source>
</evidence>
<protein>
    <recommendedName>
        <fullName evidence="14">Alpha-1,4 glucan phosphorylase</fullName>
        <ecNumber evidence="14">2.4.1.1</ecNumber>
    </recommendedName>
</protein>
<reference evidence="15" key="2">
    <citation type="submission" date="2025-08" db="UniProtKB">
        <authorList>
            <consortium name="Ensembl"/>
        </authorList>
    </citation>
    <scope>IDENTIFICATION</scope>
</reference>
<dbReference type="Bgee" id="ENSACAG00000013595">
    <property type="expression patterns" value="Expressed in kidney and 10 other cell types or tissues"/>
</dbReference>
<dbReference type="GO" id="GO:0005977">
    <property type="term" value="P:glycogen metabolic process"/>
    <property type="evidence" value="ECO:0007669"/>
    <property type="project" value="UniProtKB-KW"/>
</dbReference>
<comment type="catalytic activity">
    <reaction evidence="10">
        <text>[(1-&gt;4)-alpha-D-glucosyl](n) + phosphate = [(1-&gt;4)-alpha-D-glucosyl](n-1) + alpha-D-glucose 1-phosphate</text>
        <dbReference type="Rhea" id="RHEA:41732"/>
        <dbReference type="Rhea" id="RHEA-COMP:9584"/>
        <dbReference type="Rhea" id="RHEA-COMP:9586"/>
        <dbReference type="ChEBI" id="CHEBI:15444"/>
        <dbReference type="ChEBI" id="CHEBI:43474"/>
        <dbReference type="ChEBI" id="CHEBI:58601"/>
        <dbReference type="EC" id="2.4.1.1"/>
    </reaction>
    <physiologicalReaction direction="left-to-right" evidence="10">
        <dbReference type="Rhea" id="RHEA:41733"/>
    </physiologicalReaction>
</comment>
<evidence type="ECO:0000256" key="1">
    <source>
        <dbReference type="ARBA" id="ARBA00001933"/>
    </source>
</evidence>
<reference evidence="15" key="1">
    <citation type="submission" date="2009-12" db="EMBL/GenBank/DDBJ databases">
        <title>The Genome Sequence of Anolis carolinensis (Green Anole Lizard).</title>
        <authorList>
            <consortium name="The Genome Sequencing Platform"/>
            <person name="Di Palma F."/>
            <person name="Alfoldi J."/>
            <person name="Heiman D."/>
            <person name="Young S."/>
            <person name="Grabherr M."/>
            <person name="Johnson J."/>
            <person name="Lander E.S."/>
            <person name="Lindblad-Toh K."/>
        </authorList>
    </citation>
    <scope>NUCLEOTIDE SEQUENCE [LARGE SCALE GENOMIC DNA]</scope>
    <source>
        <strain evidence="15">JBL SC #1</strain>
    </source>
</reference>
<dbReference type="PIRSF" id="PIRSF000460">
    <property type="entry name" value="Pprylas_GlgP"/>
    <property type="match status" value="1"/>
</dbReference>
<evidence type="ECO:0000256" key="13">
    <source>
        <dbReference type="PIRSR" id="PIRSR000460-1"/>
    </source>
</evidence>
<evidence type="ECO:0000256" key="6">
    <source>
        <dbReference type="ARBA" id="ARBA00022676"/>
    </source>
</evidence>
<dbReference type="FunFam" id="3.40.50.2000:FF:000005">
    <property type="entry name" value="Alpha-1,4 glucan phosphorylase"/>
    <property type="match status" value="1"/>
</dbReference>
<dbReference type="FunFam" id="3.40.50.2000:FF:000153">
    <property type="entry name" value="Alpha-1,4 glucan phosphorylase"/>
    <property type="match status" value="1"/>
</dbReference>
<dbReference type="EC" id="2.4.1.1" evidence="14"/>
<evidence type="ECO:0000256" key="5">
    <source>
        <dbReference type="ARBA" id="ARBA00022600"/>
    </source>
</evidence>
<evidence type="ECO:0000256" key="4">
    <source>
        <dbReference type="ARBA" id="ARBA00022553"/>
    </source>
</evidence>
<dbReference type="Pfam" id="PF00343">
    <property type="entry name" value="Phosphorylase"/>
    <property type="match status" value="2"/>
</dbReference>
<keyword evidence="7 14" id="KW-0808">Transferase</keyword>
<comment type="similarity">
    <text evidence="2 14">Belongs to the glycogen phosphorylase family.</text>
</comment>